<feature type="binding site" evidence="1">
    <location>
        <begin position="173"/>
        <end position="178"/>
    </location>
    <ligand>
        <name>prenylated FMN</name>
        <dbReference type="ChEBI" id="CHEBI:87746"/>
    </ligand>
</feature>
<comment type="catalytic activity">
    <reaction evidence="1">
        <text>(E)-cinnamate + H(+) = styrene + CO2</text>
        <dbReference type="Rhea" id="RHEA:46920"/>
        <dbReference type="ChEBI" id="CHEBI:15378"/>
        <dbReference type="ChEBI" id="CHEBI:15669"/>
        <dbReference type="ChEBI" id="CHEBI:16526"/>
        <dbReference type="ChEBI" id="CHEBI:27452"/>
        <dbReference type="EC" id="4.1.1.102"/>
    </reaction>
</comment>
<comment type="cofactor">
    <cofactor evidence="1">
        <name>prenylated FMN</name>
        <dbReference type="ChEBI" id="CHEBI:87746"/>
    </cofactor>
    <text evidence="1">Binds 1 prenylated FMN per subunit.</text>
</comment>
<feature type="binding site" evidence="1">
    <location>
        <position position="237"/>
    </location>
    <ligand>
        <name>Mn(2+)</name>
        <dbReference type="ChEBI" id="CHEBI:29035"/>
    </ligand>
</feature>
<dbReference type="SUPFAM" id="SSF143968">
    <property type="entry name" value="UbiD C-terminal domain-like"/>
    <property type="match status" value="1"/>
</dbReference>
<comment type="function">
    <text evidence="1">Catalyzes the reversible decarboxylation of aromatic carboxylic acids like ferulic acid, p-coumaric acid or cinnamic acid, producing the corresponding vinyl derivatives 4-vinylphenol, 4-vinylguaiacol, and styrene, respectively, which play the role of aroma metabolites.</text>
</comment>
<feature type="binding site" evidence="1">
    <location>
        <begin position="195"/>
        <end position="196"/>
    </location>
    <ligand>
        <name>prenylated FMN</name>
        <dbReference type="ChEBI" id="CHEBI:87746"/>
    </ligand>
</feature>
<comment type="catalytic activity">
    <reaction evidence="1">
        <text>(E)-4-coumarate + H(+) = 4-vinylphenol + CO2</text>
        <dbReference type="Rhea" id="RHEA:33227"/>
        <dbReference type="ChEBI" id="CHEBI:1883"/>
        <dbReference type="ChEBI" id="CHEBI:12876"/>
        <dbReference type="ChEBI" id="CHEBI:15378"/>
        <dbReference type="ChEBI" id="CHEBI:16526"/>
        <dbReference type="EC" id="4.1.1.102"/>
    </reaction>
</comment>
<feature type="active site" description="Proton donor" evidence="1">
    <location>
        <position position="286"/>
    </location>
</feature>
<reference evidence="5 6" key="1">
    <citation type="journal article" date="2023" name="G3 (Bethesda)">
        <title>A chromosome-level genome assembly of Zasmidium syzygii isolated from banana leaves.</title>
        <authorList>
            <person name="van Westerhoven A.C."/>
            <person name="Mehrabi R."/>
            <person name="Talebi R."/>
            <person name="Steentjes M.B.F."/>
            <person name="Corcolon B."/>
            <person name="Chong P.A."/>
            <person name="Kema G.H.J."/>
            <person name="Seidl M.F."/>
        </authorList>
    </citation>
    <scope>NUCLEOTIDE SEQUENCE [LARGE SCALE GENOMIC DNA]</scope>
    <source>
        <strain evidence="5 6">P124</strain>
    </source>
</reference>
<feature type="binding site" evidence="1">
    <location>
        <position position="196"/>
    </location>
    <ligand>
        <name>Mn(2+)</name>
        <dbReference type="ChEBI" id="CHEBI:29035"/>
    </ligand>
</feature>
<comment type="similarity">
    <text evidence="1">Belongs to the UbiD family. UbiD-like/FDC subfamily.</text>
</comment>
<dbReference type="InterPro" id="IPR049381">
    <property type="entry name" value="UbiD-like_C"/>
</dbReference>
<feature type="binding site" evidence="1">
    <location>
        <position position="397"/>
    </location>
    <ligand>
        <name>prenylated FMN</name>
        <dbReference type="ChEBI" id="CHEBI:87746"/>
    </ligand>
</feature>
<evidence type="ECO:0000313" key="5">
    <source>
        <dbReference type="EMBL" id="KAK4496062.1"/>
    </source>
</evidence>
<proteinExistence type="inferred from homology"/>
<evidence type="ECO:0000259" key="2">
    <source>
        <dbReference type="Pfam" id="PF01977"/>
    </source>
</evidence>
<sequence>MTQATTSSPPAHLDFRRFVDVLRKDSDLADISVEVDPHLEIGAITRRVYEQRSKAPLFNNVKGMHNDLFRVLGAQGGLSRVPNETYRRMARHIGLSPTASLKNIIDRMLEAKTKIPLKPVHVETGPCKDVKILGDDVDLTKLPVPFMNRGDGGKYIQTMGVNIVGHPTEDWTNWSIARAMVHDKTRMAGLIIQPQHIAQIYKQWQETGKDMPFAIAQGAPPIATMVASMPLPEGVSEAEYVGALCGSPIELVKCETNDLYVPANSEIVLEGTVSVKDWAKEGPFGEMIGYCFTGHDRTQPLYKVNAITYRKDPILTISVPGRATGVDETHTLIGTLESAEIRQLLQEKGFPVKEAWVLFESQVSWVAIQIDKQKLKALHTNAKDFSQKIGNVVFREKAGRQIHRLLLVGDEINPFSFEDVMWAYSTRCQPGVDDFPFEDVDSFPLMPFISHGATKKMTGSKVVSNCLLPGEYIGQEPWIICDFEHGYPQDVKEKIIDRWSSYGLD</sequence>
<protein>
    <recommendedName>
        <fullName evidence="1">Ferulic acid decarboxylase 1</fullName>
        <ecNumber evidence="1">4.1.1.102</ecNumber>
    </recommendedName>
    <alternativeName>
        <fullName evidence="1">Phenacrylate decarboxylase</fullName>
    </alternativeName>
</protein>
<dbReference type="Pfam" id="PF20695">
    <property type="entry name" value="UbiD_N"/>
    <property type="match status" value="1"/>
</dbReference>
<dbReference type="InterPro" id="IPR049383">
    <property type="entry name" value="UbiD-like_N"/>
</dbReference>
<dbReference type="InterPro" id="IPR032903">
    <property type="entry name" value="FDC-like"/>
</dbReference>
<keyword evidence="1" id="KW-0210">Decarboxylase</keyword>
<name>A0ABR0E3Q8_ZASCE</name>
<dbReference type="InterPro" id="IPR048304">
    <property type="entry name" value="UbiD_Rift_dom"/>
</dbReference>
<dbReference type="Gene3D" id="3.40.1670.10">
    <property type="entry name" value="UbiD C-terminal domain-like"/>
    <property type="match status" value="1"/>
</dbReference>
<dbReference type="Pfam" id="PF01977">
    <property type="entry name" value="UbiD"/>
    <property type="match status" value="1"/>
</dbReference>
<dbReference type="Gene3D" id="1.20.5.4570">
    <property type="match status" value="1"/>
</dbReference>
<comment type="catalytic activity">
    <reaction evidence="1">
        <text>(E)-ferulate + H(+) = 2-methoxy-4-vinylphenol + CO2</text>
        <dbReference type="Rhea" id="RHEA:33807"/>
        <dbReference type="ChEBI" id="CHEBI:15378"/>
        <dbReference type="ChEBI" id="CHEBI:16526"/>
        <dbReference type="ChEBI" id="CHEBI:29749"/>
        <dbReference type="ChEBI" id="CHEBI:42438"/>
        <dbReference type="EC" id="4.1.1.102"/>
    </reaction>
</comment>
<dbReference type="EMBL" id="JAXOVC010000010">
    <property type="protein sequence ID" value="KAK4496062.1"/>
    <property type="molecule type" value="Genomic_DNA"/>
</dbReference>
<feature type="binding site" evidence="1">
    <location>
        <position position="173"/>
    </location>
    <ligand>
        <name>Mn(2+)</name>
        <dbReference type="ChEBI" id="CHEBI:29035"/>
    </ligand>
</feature>
<evidence type="ECO:0000256" key="1">
    <source>
        <dbReference type="HAMAP-Rule" id="MF_03196"/>
    </source>
</evidence>
<keyword evidence="1" id="KW-0464">Manganese</keyword>
<feature type="domain" description="3-octaprenyl-4-hydroxybenzoate carboxy-lyase-like Rift-related" evidence="2">
    <location>
        <begin position="121"/>
        <end position="322"/>
    </location>
</feature>
<keyword evidence="1" id="KW-0479">Metal-binding</keyword>
<feature type="binding site" evidence="1">
    <location>
        <position position="237"/>
    </location>
    <ligand>
        <name>prenylated FMN</name>
        <dbReference type="ChEBI" id="CHEBI:87746"/>
    </ligand>
</feature>
<comment type="caution">
    <text evidence="5">The sequence shown here is derived from an EMBL/GenBank/DDBJ whole genome shotgun (WGS) entry which is preliminary data.</text>
</comment>
<dbReference type="NCBIfam" id="TIGR00148">
    <property type="entry name" value="UbiD family decarboxylase"/>
    <property type="match status" value="1"/>
</dbReference>
<dbReference type="InterPro" id="IPR002830">
    <property type="entry name" value="UbiD"/>
</dbReference>
<dbReference type="PANTHER" id="PTHR30108:SF17">
    <property type="entry name" value="FERULIC ACID DECARBOXYLASE 1"/>
    <property type="match status" value="1"/>
</dbReference>
<evidence type="ECO:0000259" key="3">
    <source>
        <dbReference type="Pfam" id="PF20695"/>
    </source>
</evidence>
<evidence type="ECO:0000259" key="4">
    <source>
        <dbReference type="Pfam" id="PF20696"/>
    </source>
</evidence>
<dbReference type="EC" id="4.1.1.102" evidence="1"/>
<evidence type="ECO:0000313" key="6">
    <source>
        <dbReference type="Proteomes" id="UP001305779"/>
    </source>
</evidence>
<feature type="domain" description="3-octaprenyl-4-hydroxybenzoate carboxy-lyase-like N-terminal" evidence="3">
    <location>
        <begin position="20"/>
        <end position="108"/>
    </location>
</feature>
<keyword evidence="1" id="KW-0456">Lyase</keyword>
<dbReference type="HAMAP" id="MF_01983">
    <property type="entry name" value="UbiD_FDC"/>
    <property type="match status" value="1"/>
</dbReference>
<comment type="cofactor">
    <cofactor evidence="1">
        <name>Mn(2+)</name>
        <dbReference type="ChEBI" id="CHEBI:29035"/>
    </cofactor>
</comment>
<organism evidence="5 6">
    <name type="scientific">Zasmidium cellare</name>
    <name type="common">Wine cellar mold</name>
    <name type="synonym">Racodium cellare</name>
    <dbReference type="NCBI Taxonomy" id="395010"/>
    <lineage>
        <taxon>Eukaryota</taxon>
        <taxon>Fungi</taxon>
        <taxon>Dikarya</taxon>
        <taxon>Ascomycota</taxon>
        <taxon>Pezizomycotina</taxon>
        <taxon>Dothideomycetes</taxon>
        <taxon>Dothideomycetidae</taxon>
        <taxon>Mycosphaerellales</taxon>
        <taxon>Mycosphaerellaceae</taxon>
        <taxon>Zasmidium</taxon>
    </lineage>
</organism>
<gene>
    <name evidence="1" type="primary">FDC1</name>
    <name evidence="5" type="ORF">PRZ48_012041</name>
</gene>
<dbReference type="SUPFAM" id="SSF50475">
    <property type="entry name" value="FMN-binding split barrel"/>
    <property type="match status" value="1"/>
</dbReference>
<dbReference type="Pfam" id="PF20696">
    <property type="entry name" value="UbiD_C"/>
    <property type="match status" value="1"/>
</dbReference>
<dbReference type="Proteomes" id="UP001305779">
    <property type="component" value="Unassembled WGS sequence"/>
</dbReference>
<comment type="subcellular location">
    <subcellularLocation>
        <location evidence="1">Cytoplasm</location>
    </subcellularLocation>
</comment>
<keyword evidence="1" id="KW-0963">Cytoplasm</keyword>
<feature type="domain" description="3-octaprenyl-4-hydroxybenzoate carboxy-lyase-like C-terminal" evidence="4">
    <location>
        <begin position="330"/>
        <end position="466"/>
    </location>
</feature>
<accession>A0ABR0E3Q8</accession>
<dbReference type="PANTHER" id="PTHR30108">
    <property type="entry name" value="3-OCTAPRENYL-4-HYDROXYBENZOATE CARBOXY-LYASE-RELATED"/>
    <property type="match status" value="1"/>
</dbReference>
<keyword evidence="6" id="KW-1185">Reference proteome</keyword>
<comment type="subunit">
    <text evidence="1">Homodimer. May form higher order oligomers.</text>
</comment>